<feature type="transmembrane region" description="Helical" evidence="1">
    <location>
        <begin position="59"/>
        <end position="76"/>
    </location>
</feature>
<accession>A0A5P5X571</accession>
<feature type="transmembrane region" description="Helical" evidence="1">
    <location>
        <begin position="37"/>
        <end position="52"/>
    </location>
</feature>
<sequence>MKKNNLKTKLASIFVWLNLLVLYPSMLFVLFDPYHKLLIILPIISAIFIFNLTKENIPFLISTLISISYIIIYPVINDEIMVGDSMTILLRMIGILFILINIISFNPKKTINIFVNVILAIAIANLVSSVLTVVLNIEGVNEFVHNGRVMKLYLFTISAVDIPFSSFRIIKGAGVFDEPGALSFFIFSAIILNRLAEVRSSKKEVVLTICGLATLSLAFIILIFLYTIFSNGKVNINRLIVSGLTVILLFSVIKIANETVYDNVYKLTIGRLLSSDVNEDGRSVTNTRGHINTISLELLSNNLLFGFGVQHSLDYSDDYGLASILATFAARGLLGGGLFLSPLICMSLYPFIHVKKVDFAKLRVAIVVVVLFLLSFSQRPFLSLPLNFITIYLVYISLINYLSGWKHENNNAESRISS</sequence>
<feature type="transmembrane region" description="Helical" evidence="1">
    <location>
        <begin position="236"/>
        <end position="256"/>
    </location>
</feature>
<feature type="transmembrane region" description="Helical" evidence="1">
    <location>
        <begin position="382"/>
        <end position="402"/>
    </location>
</feature>
<evidence type="ECO:0000313" key="2">
    <source>
        <dbReference type="EMBL" id="QFF90370.1"/>
    </source>
</evidence>
<proteinExistence type="predicted"/>
<keyword evidence="1" id="KW-0812">Transmembrane</keyword>
<dbReference type="AlphaFoldDB" id="A0A5P5X571"/>
<protein>
    <submittedName>
        <fullName evidence="2">Polysaccharide polymerase</fullName>
    </submittedName>
</protein>
<gene>
    <name evidence="2" type="primary">wzy</name>
</gene>
<keyword evidence="1" id="KW-1133">Transmembrane helix</keyword>
<keyword evidence="1" id="KW-0472">Membrane</keyword>
<feature type="transmembrane region" description="Helical" evidence="1">
    <location>
        <begin position="88"/>
        <end position="106"/>
    </location>
</feature>
<feature type="transmembrane region" description="Helical" evidence="1">
    <location>
        <begin position="205"/>
        <end position="229"/>
    </location>
</feature>
<dbReference type="EMBL" id="MK473644">
    <property type="protein sequence ID" value="QFF90370.1"/>
    <property type="molecule type" value="Genomic_DNA"/>
</dbReference>
<reference evidence="2" key="1">
    <citation type="journal article" date="2019" name="Int. J. Food Microbiol.">
        <title>Developing a novel molecular serotyping system based on capsular polysaccharide synthesis gene clusters of Vibrio parahaemolyticus.</title>
        <authorList>
            <person name="Pang Y."/>
            <person name="Guo X."/>
            <person name="Tian X."/>
            <person name="Liu F."/>
            <person name="Wang L."/>
            <person name="Wu J."/>
            <person name="Zhang S."/>
            <person name="Li S."/>
            <person name="Liu B."/>
        </authorList>
    </citation>
    <scope>NUCLEOTIDE SEQUENCE</scope>
    <source>
        <strain evidence="2">G3583</strain>
    </source>
</reference>
<dbReference type="RefSeq" id="WP_062851622.1">
    <property type="nucleotide sequence ID" value="NZ_CP119301.1"/>
</dbReference>
<feature type="transmembrane region" description="Helical" evidence="1">
    <location>
        <begin position="174"/>
        <end position="193"/>
    </location>
</feature>
<name>A0A5P5X571_VIBPH</name>
<organism evidence="2">
    <name type="scientific">Vibrio parahaemolyticus</name>
    <dbReference type="NCBI Taxonomy" id="670"/>
    <lineage>
        <taxon>Bacteria</taxon>
        <taxon>Pseudomonadati</taxon>
        <taxon>Pseudomonadota</taxon>
        <taxon>Gammaproteobacteria</taxon>
        <taxon>Vibrionales</taxon>
        <taxon>Vibrionaceae</taxon>
        <taxon>Vibrio</taxon>
    </lineage>
</organism>
<feature type="transmembrane region" description="Helical" evidence="1">
    <location>
        <begin position="12"/>
        <end position="31"/>
    </location>
</feature>
<feature type="transmembrane region" description="Helical" evidence="1">
    <location>
        <begin position="328"/>
        <end position="352"/>
    </location>
</feature>
<feature type="transmembrane region" description="Helical" evidence="1">
    <location>
        <begin position="113"/>
        <end position="137"/>
    </location>
</feature>
<feature type="transmembrane region" description="Helical" evidence="1">
    <location>
        <begin position="359"/>
        <end position="376"/>
    </location>
</feature>
<evidence type="ECO:0000256" key="1">
    <source>
        <dbReference type="SAM" id="Phobius"/>
    </source>
</evidence>